<dbReference type="Pfam" id="PF07707">
    <property type="entry name" value="BACK"/>
    <property type="match status" value="1"/>
</dbReference>
<feature type="region of interest" description="Disordered" evidence="1">
    <location>
        <begin position="512"/>
        <end position="536"/>
    </location>
</feature>
<evidence type="ECO:0000259" key="2">
    <source>
        <dbReference type="SMART" id="SM00875"/>
    </source>
</evidence>
<dbReference type="Gene3D" id="1.25.40.420">
    <property type="match status" value="1"/>
</dbReference>
<dbReference type="SMART" id="SM00875">
    <property type="entry name" value="BACK"/>
    <property type="match status" value="1"/>
</dbReference>
<feature type="domain" description="BACK" evidence="2">
    <location>
        <begin position="169"/>
        <end position="265"/>
    </location>
</feature>
<dbReference type="PANTHER" id="PTHR22667:SF0">
    <property type="entry name" value="AT01380P-RELATED"/>
    <property type="match status" value="1"/>
</dbReference>
<evidence type="ECO:0000256" key="1">
    <source>
        <dbReference type="SAM" id="MobiDB-lite"/>
    </source>
</evidence>
<feature type="compositionally biased region" description="Basic and acidic residues" evidence="1">
    <location>
        <begin position="411"/>
        <end position="420"/>
    </location>
</feature>
<dbReference type="GeneID" id="108014515"/>
<sequence>MNYKPIGQKRVKRRKEVKKSKPYESYYMYDVFKNHMAHLRFSHVVFQRKVPLIKRLQLVLEKNIGPHAHVIIGNTVYKCQVLILRIYCRLFSNNLKRGDLVRFPNGVINNECFEMAYGWMISDQIYCPRSLLLDLLVATEVLKCASLARSLFQRLDDHRHFSDLKAFACFWEAKRRGIKAMADMMLARAGKAFLALVCTKGYLRLDVCSLCDLLRSDSLAVQSEIEVFYAALLWLEFNYQRRKIYIYRVMCLVRFHMMPNAFLLRCGSNLKNLRPHLADQICPLIFHGMLTKHERYMSPRNSNCYKWKTRNWIRDPLCPYGICLERNGCCDINIEVFLYYLRCIRKSPDAFLARLRKTSHEPSTSEYSGGKSPVDVLKHDYFYDDSESSDSDSVYDPDSEPGETSTLTASKESKYTKEDDFMPSPGYIGIDTDEEGIFKKKSKVSFKNVNESVFFSDSSMETSDEFSTDTTEEFSTDSCQETFAKYNKSSRKSALDSVGYVLADSKTDSAAYAGTDSKTDSTRYAGTGSETDSSRYFVTDSETDSARYIRADSETDSGGLSARYSIANYYKDSYKGIPFKSSTGNRSSKTTLTSDSLEYF</sequence>
<evidence type="ECO:0000313" key="4">
    <source>
        <dbReference type="RefSeq" id="XP_016936141.4"/>
    </source>
</evidence>
<proteinExistence type="predicted"/>
<protein>
    <recommendedName>
        <fullName evidence="2">BACK domain-containing protein</fullName>
    </recommendedName>
</protein>
<feature type="compositionally biased region" description="Acidic residues" evidence="1">
    <location>
        <begin position="385"/>
        <end position="401"/>
    </location>
</feature>
<accession>A0AB39ZI64</accession>
<dbReference type="AlphaFoldDB" id="A0AB39ZI64"/>
<feature type="region of interest" description="Disordered" evidence="1">
    <location>
        <begin position="385"/>
        <end position="425"/>
    </location>
</feature>
<name>A0AB39ZI64_DROSZ</name>
<gene>
    <name evidence="4" type="primary">LOC108014515</name>
</gene>
<dbReference type="RefSeq" id="XP_016936141.4">
    <property type="nucleotide sequence ID" value="XM_017080652.4"/>
</dbReference>
<dbReference type="PANTHER" id="PTHR22667">
    <property type="entry name" value="AT01380P-RELATED"/>
    <property type="match status" value="1"/>
</dbReference>
<dbReference type="Proteomes" id="UP001652628">
    <property type="component" value="Chromosome 3"/>
</dbReference>
<evidence type="ECO:0000313" key="3">
    <source>
        <dbReference type="Proteomes" id="UP001652628"/>
    </source>
</evidence>
<organism evidence="3 4">
    <name type="scientific">Drosophila suzukii</name>
    <name type="common">Spotted-wing drosophila fruit fly</name>
    <dbReference type="NCBI Taxonomy" id="28584"/>
    <lineage>
        <taxon>Eukaryota</taxon>
        <taxon>Metazoa</taxon>
        <taxon>Ecdysozoa</taxon>
        <taxon>Arthropoda</taxon>
        <taxon>Hexapoda</taxon>
        <taxon>Insecta</taxon>
        <taxon>Pterygota</taxon>
        <taxon>Neoptera</taxon>
        <taxon>Endopterygota</taxon>
        <taxon>Diptera</taxon>
        <taxon>Brachycera</taxon>
        <taxon>Muscomorpha</taxon>
        <taxon>Ephydroidea</taxon>
        <taxon>Drosophilidae</taxon>
        <taxon>Drosophila</taxon>
        <taxon>Sophophora</taxon>
    </lineage>
</organism>
<keyword evidence="3" id="KW-1185">Reference proteome</keyword>
<reference evidence="4" key="1">
    <citation type="submission" date="2025-08" db="UniProtKB">
        <authorList>
            <consortium name="RefSeq"/>
        </authorList>
    </citation>
    <scope>IDENTIFICATION</scope>
</reference>
<feature type="compositionally biased region" description="Polar residues" evidence="1">
    <location>
        <begin position="522"/>
        <end position="536"/>
    </location>
</feature>
<dbReference type="InterPro" id="IPR011705">
    <property type="entry name" value="BACK"/>
</dbReference>